<feature type="domain" description="Ribbon-helix-helix protein CopG" evidence="1">
    <location>
        <begin position="11"/>
        <end position="47"/>
    </location>
</feature>
<evidence type="ECO:0000259" key="1">
    <source>
        <dbReference type="Pfam" id="PF01402"/>
    </source>
</evidence>
<comment type="caution">
    <text evidence="2">The sequence shown here is derived from an EMBL/GenBank/DDBJ whole genome shotgun (WGS) entry which is preliminary data.</text>
</comment>
<organism evidence="2 4">
    <name type="scientific">Tepidimonas ignava</name>
    <dbReference type="NCBI Taxonomy" id="114249"/>
    <lineage>
        <taxon>Bacteria</taxon>
        <taxon>Pseudomonadati</taxon>
        <taxon>Pseudomonadota</taxon>
        <taxon>Betaproteobacteria</taxon>
        <taxon>Burkholderiales</taxon>
        <taxon>Tepidimonas</taxon>
    </lineage>
</organism>
<reference evidence="2 4" key="1">
    <citation type="submission" date="2019-03" db="EMBL/GenBank/DDBJ databases">
        <title>Genomic Encyclopedia of Type Strains, Phase IV (KMG-IV): sequencing the most valuable type-strain genomes for metagenomic binning, comparative biology and taxonomic classification.</title>
        <authorList>
            <person name="Goeker M."/>
        </authorList>
    </citation>
    <scope>NUCLEOTIDE SEQUENCE [LARGE SCALE GENOMIC DNA]</scope>
    <source>
        <strain evidence="2 4">DSM 12034</strain>
    </source>
</reference>
<evidence type="ECO:0000313" key="3">
    <source>
        <dbReference type="EMBL" id="TSE18917.1"/>
    </source>
</evidence>
<dbReference type="Pfam" id="PF01402">
    <property type="entry name" value="RHH_1"/>
    <property type="match status" value="1"/>
</dbReference>
<reference evidence="3 5" key="2">
    <citation type="submission" date="2019-07" db="EMBL/GenBank/DDBJ databases">
        <title>Tepidimonas ignava SPS-1037 draft genome.</title>
        <authorList>
            <person name="Da Costa M.S."/>
            <person name="Froufe H.J.C."/>
            <person name="Egas C."/>
            <person name="Albuquerque L."/>
        </authorList>
    </citation>
    <scope>NUCLEOTIDE SEQUENCE [LARGE SCALE GENOMIC DNA]</scope>
    <source>
        <strain evidence="3 5">SPS-1037</strain>
    </source>
</reference>
<dbReference type="RefSeq" id="WP_132963567.1">
    <property type="nucleotide sequence ID" value="NZ_SMAH01000020.1"/>
</dbReference>
<dbReference type="Proteomes" id="UP000295536">
    <property type="component" value="Unassembled WGS sequence"/>
</dbReference>
<name>A0A4R3L352_9BURK</name>
<dbReference type="GO" id="GO:0006355">
    <property type="term" value="P:regulation of DNA-templated transcription"/>
    <property type="evidence" value="ECO:0007669"/>
    <property type="project" value="InterPro"/>
</dbReference>
<evidence type="ECO:0000313" key="5">
    <source>
        <dbReference type="Proteomes" id="UP000315577"/>
    </source>
</evidence>
<sequence>MAVPDRTEVRLELDPEDLRVLDGYVNATGKTRTDVIRQLIREWADRKLHEAIVICRVAGVNPAAPDAARRVLP</sequence>
<accession>A0A4R3L352</accession>
<dbReference type="EMBL" id="VJNC01000020">
    <property type="protein sequence ID" value="TSE18917.1"/>
    <property type="molecule type" value="Genomic_DNA"/>
</dbReference>
<evidence type="ECO:0000313" key="4">
    <source>
        <dbReference type="Proteomes" id="UP000295536"/>
    </source>
</evidence>
<dbReference type="AlphaFoldDB" id="A0A4R3L352"/>
<dbReference type="Proteomes" id="UP000315577">
    <property type="component" value="Unassembled WGS sequence"/>
</dbReference>
<evidence type="ECO:0000313" key="2">
    <source>
        <dbReference type="EMBL" id="TCS94091.1"/>
    </source>
</evidence>
<proteinExistence type="predicted"/>
<keyword evidence="5" id="KW-1185">Reference proteome</keyword>
<dbReference type="EMBL" id="SMAH01000020">
    <property type="protein sequence ID" value="TCS94091.1"/>
    <property type="molecule type" value="Genomic_DNA"/>
</dbReference>
<dbReference type="InterPro" id="IPR002145">
    <property type="entry name" value="CopG"/>
</dbReference>
<dbReference type="OrthoDB" id="9155116at2"/>
<gene>
    <name evidence="2" type="ORF">EDC36_12013</name>
    <name evidence="3" type="ORF">Tigna_02364</name>
</gene>
<protein>
    <submittedName>
        <fullName evidence="2">Ribbon-helix-helix CopG family protein</fullName>
    </submittedName>
</protein>